<protein>
    <submittedName>
        <fullName evidence="2">Uncharacterized protein</fullName>
    </submittedName>
</protein>
<evidence type="ECO:0000256" key="1">
    <source>
        <dbReference type="SAM" id="Phobius"/>
    </source>
</evidence>
<evidence type="ECO:0000313" key="2">
    <source>
        <dbReference type="EMBL" id="PYF12906.1"/>
    </source>
</evidence>
<keyword evidence="3" id="KW-1185">Reference proteome</keyword>
<dbReference type="RefSeq" id="WP_181420729.1">
    <property type="nucleotide sequence ID" value="NZ_QJTK01000001.1"/>
</dbReference>
<keyword evidence="1" id="KW-1133">Transmembrane helix</keyword>
<organism evidence="2 3">
    <name type="scientific">Rhodobacter viridis</name>
    <dbReference type="NCBI Taxonomy" id="1054202"/>
    <lineage>
        <taxon>Bacteria</taxon>
        <taxon>Pseudomonadati</taxon>
        <taxon>Pseudomonadota</taxon>
        <taxon>Alphaproteobacteria</taxon>
        <taxon>Rhodobacterales</taxon>
        <taxon>Rhodobacter group</taxon>
        <taxon>Rhodobacter</taxon>
    </lineage>
</organism>
<sequence>MQAVLTEGYQSFSLVFDLAADRVLVPVAIFVALVGAVVIGIDVSAMLAPVDPSMYQL</sequence>
<gene>
    <name evidence="2" type="ORF">C8J30_101288</name>
</gene>
<proteinExistence type="predicted"/>
<dbReference type="Proteomes" id="UP000247727">
    <property type="component" value="Unassembled WGS sequence"/>
</dbReference>
<feature type="transmembrane region" description="Helical" evidence="1">
    <location>
        <begin position="23"/>
        <end position="48"/>
    </location>
</feature>
<keyword evidence="1" id="KW-0472">Membrane</keyword>
<reference evidence="2 3" key="1">
    <citation type="submission" date="2018-06" db="EMBL/GenBank/DDBJ databases">
        <title>Genomic Encyclopedia of Type Strains, Phase III (KMG-III): the genomes of soil and plant-associated and newly described type strains.</title>
        <authorList>
            <person name="Whitman W."/>
        </authorList>
    </citation>
    <scope>NUCLEOTIDE SEQUENCE [LARGE SCALE GENOMIC DNA]</scope>
    <source>
        <strain evidence="2 3">JA737</strain>
    </source>
</reference>
<keyword evidence="1" id="KW-0812">Transmembrane</keyword>
<comment type="caution">
    <text evidence="2">The sequence shown here is derived from an EMBL/GenBank/DDBJ whole genome shotgun (WGS) entry which is preliminary data.</text>
</comment>
<dbReference type="AlphaFoldDB" id="A0A318U5Q6"/>
<name>A0A318U5Q6_9RHOB</name>
<evidence type="ECO:0000313" key="3">
    <source>
        <dbReference type="Proteomes" id="UP000247727"/>
    </source>
</evidence>
<accession>A0A318U5Q6</accession>
<dbReference type="EMBL" id="QJTK01000001">
    <property type="protein sequence ID" value="PYF12906.1"/>
    <property type="molecule type" value="Genomic_DNA"/>
</dbReference>